<feature type="disulfide bond" evidence="18">
    <location>
        <begin position="750"/>
        <end position="759"/>
    </location>
</feature>
<evidence type="ECO:0000256" key="13">
    <source>
        <dbReference type="ARBA" id="ARBA00025231"/>
    </source>
</evidence>
<evidence type="ECO:0000256" key="1">
    <source>
        <dbReference type="ARBA" id="ARBA00004479"/>
    </source>
</evidence>
<dbReference type="SMART" id="SM00050">
    <property type="entry name" value="DISIN"/>
    <property type="match status" value="1"/>
</dbReference>
<evidence type="ECO:0000256" key="10">
    <source>
        <dbReference type="ARBA" id="ARBA00023136"/>
    </source>
</evidence>
<feature type="domain" description="EGF-like" evidence="22">
    <location>
        <begin position="727"/>
        <end position="760"/>
    </location>
</feature>
<sequence>MSTSTNAWKKTINLLLGGGSPKNNAAAKTEDDESDGEEGRGNTSEASRPVECLSCKRQGPGARTFHSAPHPTSAHLGSPSRLPLPGCVAGASSRAPNCPVTTNCHYSGWNPGLQAMWRILFLLSGLAGLRMDSNFDSLPVQITVPEKIRSIIKEGIESQASYKIVIEGKPYTVNLMQKNFLPHNFRVYSYSGTGIMKPLDQDFQNFCHYQGYIEGYPKSVVMVSTCTGLRGLLQFENVSYGIEPLESSVGFEHVIYQVKHKKADVSLYNEKDIESRDLSFTLQSVEPQQDFAKYIEMHVIVEKQLYNHMGSDTTVVAQKIFQLIGLTNAIFVSFNITIILSSLELWIDENKIATTGDANELLHTFLRWKRSYLVLRPHDVAFLLVYREKSNYVGATFQGKMCDANYAGGVVLHPRTISLESLAVILAQLLSLSMGITYDDINKCQCSGAVCIMNPEAIHFSGVKIFSNCSIEDFAHFISKQKSQCLHNQPRLDPFFKQQAVCGNAKLEEGEECDCGTEQDCALIGATCCDTDTCRFKAGSNCAEGPCCENCLFMSKERICRPSFEECDLPEYCNGSSASCPEDHYVQTGHPCGLNQWICIDGVCMSGNKQCADTFGKETEFGPAECYSYLNSKTDVSGNCGISGSGYTQCEADNLQCGKLICKYVGEFLLQIPRATIIYANISGHLCVAVEFASDHADSQKMWIKDGTSCGSNKVCRNQRCVSSSYLGYDCTTDKCSNRGVCNNKKHCHCSASYLPPDCSVQSDLWPGGSIDSGNFPPVAVPTRIPESRYIENVYHSKPMRWPFFLFIPFFIIFCVLIAIMVKVHFQRKKWRTEDYSSDEQPESESEPKG</sequence>
<dbReference type="GO" id="GO:0008584">
    <property type="term" value="P:male gonad development"/>
    <property type="evidence" value="ECO:0007669"/>
    <property type="project" value="TreeGrafter"/>
</dbReference>
<dbReference type="InterPro" id="IPR018358">
    <property type="entry name" value="Disintegrin_CS"/>
</dbReference>
<evidence type="ECO:0000256" key="8">
    <source>
        <dbReference type="ARBA" id="ARBA00022889"/>
    </source>
</evidence>
<dbReference type="GO" id="GO:0006508">
    <property type="term" value="P:proteolysis"/>
    <property type="evidence" value="ECO:0007669"/>
    <property type="project" value="InterPro"/>
</dbReference>
<dbReference type="Gene3D" id="4.10.70.10">
    <property type="entry name" value="Disintegrin domain"/>
    <property type="match status" value="1"/>
</dbReference>
<dbReference type="GO" id="GO:0007339">
    <property type="term" value="P:binding of sperm to zona pellucida"/>
    <property type="evidence" value="ECO:0007669"/>
    <property type="project" value="TreeGrafter"/>
</dbReference>
<proteinExistence type="predicted"/>
<keyword evidence="4 18" id="KW-0245">EGF-like domain</keyword>
<feature type="region of interest" description="Disordered" evidence="20">
    <location>
        <begin position="14"/>
        <end position="50"/>
    </location>
</feature>
<dbReference type="Gene3D" id="3.40.390.10">
    <property type="entry name" value="Collagenase (Catalytic Domain)"/>
    <property type="match status" value="1"/>
</dbReference>
<evidence type="ECO:0000256" key="11">
    <source>
        <dbReference type="ARBA" id="ARBA00023157"/>
    </source>
</evidence>
<evidence type="ECO:0000259" key="22">
    <source>
        <dbReference type="PROSITE" id="PS50026"/>
    </source>
</evidence>
<evidence type="ECO:0000256" key="12">
    <source>
        <dbReference type="ARBA" id="ARBA00023180"/>
    </source>
</evidence>
<comment type="caution">
    <text evidence="18">Lacks conserved residue(s) required for the propagation of feature annotation.</text>
</comment>
<keyword evidence="9 21" id="KW-1133">Transmembrane helix</keyword>
<name>H2PQ52_PONAB</name>
<dbReference type="PROSITE" id="PS50215">
    <property type="entry name" value="ADAM_MEPRO"/>
    <property type="match status" value="1"/>
</dbReference>
<evidence type="ECO:0000256" key="2">
    <source>
        <dbReference type="ARBA" id="ARBA00011609"/>
    </source>
</evidence>
<dbReference type="PROSITE" id="PS00427">
    <property type="entry name" value="DISINTEGRIN_1"/>
    <property type="match status" value="1"/>
</dbReference>
<dbReference type="PANTHER" id="PTHR11905:SF108">
    <property type="entry name" value="DISINTEGRIN AND METALLOPROTEINASE DOMAIN-CONTAINING PROTEIN 2"/>
    <property type="match status" value="1"/>
</dbReference>
<dbReference type="Pfam" id="PF00200">
    <property type="entry name" value="Disintegrin"/>
    <property type="match status" value="1"/>
</dbReference>
<evidence type="ECO:0000256" key="3">
    <source>
        <dbReference type="ARBA" id="ARBA00020159"/>
    </source>
</evidence>
<dbReference type="PROSITE" id="PS50214">
    <property type="entry name" value="DISINTEGRIN_2"/>
    <property type="match status" value="1"/>
</dbReference>
<keyword evidence="7" id="KW-0732">Signal</keyword>
<dbReference type="Pfam" id="PF08516">
    <property type="entry name" value="ADAM_CR"/>
    <property type="match status" value="1"/>
</dbReference>
<dbReference type="CDD" id="cd04269">
    <property type="entry name" value="ZnMc_adamalysin_II_like"/>
    <property type="match status" value="1"/>
</dbReference>
<dbReference type="GO" id="GO:0007155">
    <property type="term" value="P:cell adhesion"/>
    <property type="evidence" value="ECO:0007669"/>
    <property type="project" value="UniProtKB-KW"/>
</dbReference>
<dbReference type="SUPFAM" id="SSF55486">
    <property type="entry name" value="Metalloproteases ('zincins'), catalytic domain"/>
    <property type="match status" value="1"/>
</dbReference>
<keyword evidence="11 18" id="KW-1015">Disulfide bond</keyword>
<keyword evidence="6 21" id="KW-0812">Transmembrane</keyword>
<evidence type="ECO:0000256" key="20">
    <source>
        <dbReference type="SAM" id="MobiDB-lite"/>
    </source>
</evidence>
<accession>H2PQ52</accession>
<evidence type="ECO:0000256" key="4">
    <source>
        <dbReference type="ARBA" id="ARBA00022536"/>
    </source>
</evidence>
<dbReference type="InterPro" id="IPR036436">
    <property type="entry name" value="Disintegrin_dom_sf"/>
</dbReference>
<dbReference type="GO" id="GO:0004222">
    <property type="term" value="F:metalloendopeptidase activity"/>
    <property type="evidence" value="ECO:0007669"/>
    <property type="project" value="InterPro"/>
</dbReference>
<comment type="subcellular location">
    <subcellularLocation>
        <location evidence="1">Membrane</location>
        <topology evidence="1">Single-pass type I membrane protein</topology>
    </subcellularLocation>
</comment>
<keyword evidence="26" id="KW-1185">Reference proteome</keyword>
<comment type="subunit">
    <text evidence="2">Heterodimer with ADAM1/fertilin subunit alpha.</text>
</comment>
<dbReference type="PANTHER" id="PTHR11905">
    <property type="entry name" value="ADAM A DISINTEGRIN AND METALLOPROTEASE DOMAIN"/>
    <property type="match status" value="1"/>
</dbReference>
<feature type="transmembrane region" description="Helical" evidence="21">
    <location>
        <begin position="802"/>
        <end position="822"/>
    </location>
</feature>
<dbReference type="FunFam" id="3.40.390.10:FF:000033">
    <property type="entry name" value="A disintegrin and metallopeptidase domain 18"/>
    <property type="match status" value="1"/>
</dbReference>
<dbReference type="AlphaFoldDB" id="H2PQ52"/>
<evidence type="ECO:0000256" key="9">
    <source>
        <dbReference type="ARBA" id="ARBA00022989"/>
    </source>
</evidence>
<evidence type="ECO:0000259" key="24">
    <source>
        <dbReference type="PROSITE" id="PS50215"/>
    </source>
</evidence>
<keyword evidence="10 21" id="KW-0472">Membrane</keyword>
<keyword evidence="12" id="KW-0325">Glycoprotein</keyword>
<evidence type="ECO:0000256" key="15">
    <source>
        <dbReference type="ARBA" id="ARBA00031933"/>
    </source>
</evidence>
<dbReference type="eggNOG" id="KOG3607">
    <property type="taxonomic scope" value="Eukaryota"/>
</dbReference>
<keyword evidence="8" id="KW-0130">Cell adhesion</keyword>
<dbReference type="InParanoid" id="H2PQ52"/>
<dbReference type="SUPFAM" id="SSF57552">
    <property type="entry name" value="Blood coagulation inhibitor (disintegrin)"/>
    <property type="match status" value="1"/>
</dbReference>
<dbReference type="HOGENOM" id="CLU_012714_4_1_1"/>
<dbReference type="Pfam" id="PF01562">
    <property type="entry name" value="Pep_M12B_propep"/>
    <property type="match status" value="1"/>
</dbReference>
<dbReference type="PRINTS" id="PR00289">
    <property type="entry name" value="DISINTEGRIN"/>
</dbReference>
<dbReference type="InterPro" id="IPR001762">
    <property type="entry name" value="Disintegrin_dom"/>
</dbReference>
<dbReference type="PROSITE" id="PS50026">
    <property type="entry name" value="EGF_3"/>
    <property type="match status" value="1"/>
</dbReference>
<evidence type="ECO:0000256" key="21">
    <source>
        <dbReference type="SAM" id="Phobius"/>
    </source>
</evidence>
<evidence type="ECO:0000313" key="25">
    <source>
        <dbReference type="Ensembl" id="ENSPPYP00000020783.3"/>
    </source>
</evidence>
<feature type="disulfide bond" evidence="17">
    <location>
        <begin position="560"/>
        <end position="580"/>
    </location>
</feature>
<dbReference type="Ensembl" id="ENSPPYT00000021616.3">
    <property type="protein sequence ID" value="ENSPPYP00000020783.3"/>
    <property type="gene ID" value="ENSPPYG00000018536.3"/>
</dbReference>
<feature type="domain" description="Disintegrin" evidence="23">
    <location>
        <begin position="499"/>
        <end position="588"/>
    </location>
</feature>
<evidence type="ECO:0000256" key="16">
    <source>
        <dbReference type="ARBA" id="ARBA00032022"/>
    </source>
</evidence>
<evidence type="ECO:0000313" key="26">
    <source>
        <dbReference type="Proteomes" id="UP000001595"/>
    </source>
</evidence>
<keyword evidence="5" id="KW-0597">Phosphoprotein</keyword>
<evidence type="ECO:0000256" key="5">
    <source>
        <dbReference type="ARBA" id="ARBA00022553"/>
    </source>
</evidence>
<evidence type="ECO:0000256" key="7">
    <source>
        <dbReference type="ARBA" id="ARBA00022729"/>
    </source>
</evidence>
<organism evidence="25 26">
    <name type="scientific">Pongo abelii</name>
    <name type="common">Sumatran orangutan</name>
    <name type="synonym">Pongo pygmaeus abelii</name>
    <dbReference type="NCBI Taxonomy" id="9601"/>
    <lineage>
        <taxon>Eukaryota</taxon>
        <taxon>Metazoa</taxon>
        <taxon>Chordata</taxon>
        <taxon>Craniata</taxon>
        <taxon>Vertebrata</taxon>
        <taxon>Euteleostomi</taxon>
        <taxon>Mammalia</taxon>
        <taxon>Eutheria</taxon>
        <taxon>Euarchontoglires</taxon>
        <taxon>Primates</taxon>
        <taxon>Haplorrhini</taxon>
        <taxon>Catarrhini</taxon>
        <taxon>Hominidae</taxon>
        <taxon>Pongo</taxon>
    </lineage>
</organism>
<reference evidence="25" key="2">
    <citation type="submission" date="2025-08" db="UniProtKB">
        <authorList>
            <consortium name="Ensembl"/>
        </authorList>
    </citation>
    <scope>IDENTIFICATION</scope>
</reference>
<dbReference type="InterPro" id="IPR006586">
    <property type="entry name" value="ADAM_Cys-rich"/>
</dbReference>
<dbReference type="InterPro" id="IPR002870">
    <property type="entry name" value="Peptidase_M12B_N"/>
</dbReference>
<dbReference type="FunCoup" id="H2PQ52">
    <property type="interactions" value="20"/>
</dbReference>
<protein>
    <recommendedName>
        <fullName evidence="3">Disintegrin and metalloproteinase domain-containing protein 2</fullName>
    </recommendedName>
    <alternativeName>
        <fullName evidence="14">Fertilin subunit beta</fullName>
    </alternativeName>
    <alternativeName>
        <fullName evidence="16">PH-30</fullName>
    </alternativeName>
    <alternativeName>
        <fullName evidence="15">PH30-beta</fullName>
    </alternativeName>
</protein>
<reference evidence="25" key="3">
    <citation type="submission" date="2025-09" db="UniProtKB">
        <authorList>
            <consortium name="Ensembl"/>
        </authorList>
    </citation>
    <scope>IDENTIFICATION</scope>
</reference>
<dbReference type="OMA" id="NHMGADT"/>
<feature type="disulfide bond" evidence="19">
    <location>
        <begin position="446"/>
        <end position="451"/>
    </location>
</feature>
<dbReference type="SMART" id="SM00608">
    <property type="entry name" value="ACR"/>
    <property type="match status" value="1"/>
</dbReference>
<dbReference type="FunFam" id="4.10.70.10:FF:000001">
    <property type="entry name" value="Disintegrin and metalloproteinase domain-containing protein 22"/>
    <property type="match status" value="1"/>
</dbReference>
<gene>
    <name evidence="25" type="primary">ADAM2</name>
</gene>
<evidence type="ECO:0000256" key="19">
    <source>
        <dbReference type="PROSITE-ProRule" id="PRU00276"/>
    </source>
</evidence>
<dbReference type="GeneTree" id="ENSGT00940000161961"/>
<feature type="domain" description="Peptidase M12B" evidence="24">
    <location>
        <begin position="293"/>
        <end position="490"/>
    </location>
</feature>
<evidence type="ECO:0000259" key="23">
    <source>
        <dbReference type="PROSITE" id="PS50214"/>
    </source>
</evidence>
<dbReference type="GO" id="GO:0005886">
    <property type="term" value="C:plasma membrane"/>
    <property type="evidence" value="ECO:0007669"/>
    <property type="project" value="TreeGrafter"/>
</dbReference>
<evidence type="ECO:0000256" key="6">
    <source>
        <dbReference type="ARBA" id="ARBA00022692"/>
    </source>
</evidence>
<evidence type="ECO:0000256" key="18">
    <source>
        <dbReference type="PROSITE-ProRule" id="PRU00076"/>
    </source>
</evidence>
<dbReference type="Pfam" id="PF01421">
    <property type="entry name" value="Reprolysin"/>
    <property type="match status" value="1"/>
</dbReference>
<evidence type="ECO:0000256" key="14">
    <source>
        <dbReference type="ARBA" id="ARBA00030994"/>
    </source>
</evidence>
<dbReference type="InterPro" id="IPR034027">
    <property type="entry name" value="Reprolysin_adamalysin"/>
</dbReference>
<dbReference type="InterPro" id="IPR000742">
    <property type="entry name" value="EGF"/>
</dbReference>
<evidence type="ECO:0000256" key="17">
    <source>
        <dbReference type="PROSITE-ProRule" id="PRU00068"/>
    </source>
</evidence>
<dbReference type="Proteomes" id="UP000001595">
    <property type="component" value="Chromosome 8"/>
</dbReference>
<reference evidence="25 26" key="1">
    <citation type="submission" date="2008-02" db="EMBL/GenBank/DDBJ databases">
        <title>A 6x draft sequence assembly of the Pongo pygmaeus abelii genome.</title>
        <authorList>
            <person name="Wilson R.K."/>
            <person name="Mardis E."/>
        </authorList>
    </citation>
    <scope>NUCLEOTIDE SEQUENCE [LARGE SCALE GENOMIC DNA]</scope>
</reference>
<dbReference type="InterPro" id="IPR001590">
    <property type="entry name" value="Peptidase_M12B"/>
</dbReference>
<comment type="function">
    <text evidence="13">Sperm surface membrane protein that may be involved in sperm-egg plasma membrane adhesion and fusion during fertilization. Could have a direct role in sperm-zona binding or migration of sperm from the uterus into the oviduct. Interactions with egg membrane could be mediated via binding between its disintegrin-like domain to one or more integrins receptors on the egg. This is a non catalytic metalloprotease-like protein.</text>
</comment>
<dbReference type="InterPro" id="IPR024079">
    <property type="entry name" value="MetalloPept_cat_dom_sf"/>
</dbReference>